<dbReference type="Proteomes" id="UP001147752">
    <property type="component" value="Unassembled WGS sequence"/>
</dbReference>
<feature type="compositionally biased region" description="Basic and acidic residues" evidence="1">
    <location>
        <begin position="61"/>
        <end position="70"/>
    </location>
</feature>
<evidence type="ECO:0000313" key="3">
    <source>
        <dbReference type="Proteomes" id="UP001147752"/>
    </source>
</evidence>
<protein>
    <submittedName>
        <fullName evidence="2">Uncharacterized protein</fullName>
    </submittedName>
</protein>
<accession>A0A9W9S9H8</accession>
<reference evidence="2" key="1">
    <citation type="submission" date="2022-12" db="EMBL/GenBank/DDBJ databases">
        <authorList>
            <person name="Petersen C."/>
        </authorList>
    </citation>
    <scope>NUCLEOTIDE SEQUENCE</scope>
    <source>
        <strain evidence="2">IBT 3081</strain>
    </source>
</reference>
<dbReference type="GeneID" id="81460992"/>
<proteinExistence type="predicted"/>
<evidence type="ECO:0000256" key="1">
    <source>
        <dbReference type="SAM" id="MobiDB-lite"/>
    </source>
</evidence>
<dbReference type="OrthoDB" id="4366941at2759"/>
<feature type="region of interest" description="Disordered" evidence="1">
    <location>
        <begin position="51"/>
        <end position="70"/>
    </location>
</feature>
<evidence type="ECO:0000313" key="2">
    <source>
        <dbReference type="EMBL" id="KAJ5372073.1"/>
    </source>
</evidence>
<feature type="compositionally biased region" description="Polar residues" evidence="1">
    <location>
        <begin position="28"/>
        <end position="38"/>
    </location>
</feature>
<comment type="caution">
    <text evidence="2">The sequence shown here is derived from an EMBL/GenBank/DDBJ whole genome shotgun (WGS) entry which is preliminary data.</text>
</comment>
<name>A0A9W9S9H8_9EURO</name>
<feature type="compositionally biased region" description="Low complexity" evidence="1">
    <location>
        <begin position="1"/>
        <end position="27"/>
    </location>
</feature>
<sequence length="70" mass="7306">MDSSNQSSPPQTSTNAGNSNAVASSSTPKASGNTSTETKVSDLEIFQRTTGHMGGWIKQSDLNHPDKLAV</sequence>
<dbReference type="EMBL" id="JAPZBT010000002">
    <property type="protein sequence ID" value="KAJ5372073.1"/>
    <property type="molecule type" value="Genomic_DNA"/>
</dbReference>
<feature type="region of interest" description="Disordered" evidence="1">
    <location>
        <begin position="1"/>
        <end position="46"/>
    </location>
</feature>
<organism evidence="2 3">
    <name type="scientific">Penicillium concentricum</name>
    <dbReference type="NCBI Taxonomy" id="293559"/>
    <lineage>
        <taxon>Eukaryota</taxon>
        <taxon>Fungi</taxon>
        <taxon>Dikarya</taxon>
        <taxon>Ascomycota</taxon>
        <taxon>Pezizomycotina</taxon>
        <taxon>Eurotiomycetes</taxon>
        <taxon>Eurotiomycetidae</taxon>
        <taxon>Eurotiales</taxon>
        <taxon>Aspergillaceae</taxon>
        <taxon>Penicillium</taxon>
    </lineage>
</organism>
<gene>
    <name evidence="2" type="ORF">N7517_004079</name>
</gene>
<dbReference type="RefSeq" id="XP_056578059.1">
    <property type="nucleotide sequence ID" value="XM_056721809.1"/>
</dbReference>
<reference evidence="2" key="2">
    <citation type="journal article" date="2023" name="IMA Fungus">
        <title>Comparative genomic study of the Penicillium genus elucidates a diverse pangenome and 15 lateral gene transfer events.</title>
        <authorList>
            <person name="Petersen C."/>
            <person name="Sorensen T."/>
            <person name="Nielsen M.R."/>
            <person name="Sondergaard T.E."/>
            <person name="Sorensen J.L."/>
            <person name="Fitzpatrick D.A."/>
            <person name="Frisvad J.C."/>
            <person name="Nielsen K.L."/>
        </authorList>
    </citation>
    <scope>NUCLEOTIDE SEQUENCE</scope>
    <source>
        <strain evidence="2">IBT 3081</strain>
    </source>
</reference>
<keyword evidence="3" id="KW-1185">Reference proteome</keyword>
<dbReference type="AlphaFoldDB" id="A0A9W9S9H8"/>